<dbReference type="InterPro" id="IPR013229">
    <property type="entry name" value="PEGA"/>
</dbReference>
<dbReference type="EMBL" id="AP011532">
    <property type="protein sequence ID" value="BAI62518.1"/>
    <property type="molecule type" value="Genomic_DNA"/>
</dbReference>
<evidence type="ECO:0000313" key="2">
    <source>
        <dbReference type="EMBL" id="BAI62518.1"/>
    </source>
</evidence>
<dbReference type="Proteomes" id="UP000001882">
    <property type="component" value="Chromosome"/>
</dbReference>
<sequence length="496" mass="54494">MLKMDFRLFVLLLIIPLFIAIMPVSHADDGCGVVTGKVIGRDNVPIANAIVEIQNNLSEVFSSTVSAADGSFTIDKIPIYGFDGRNNFRLVATYNSSGKSYKDKTEFFWIYKNQIITHDVQIYYYPPSNYGWLTGKVVNVNDYKEYVSSTVYLSNGMYDFVSSEPGDNWQFYLPAGDYQVWAEHNENGRTYSTGKTSVHVRSDDTFTAVLSISLAGNGSTYHAAPAEGVNIVHGYVKQKNGVPLYGAVVELCRVDGIAFCPVMSTTTNAEGNYEFKRVTISSPMENFAVRVTYNFMGNDTTTVSNAFSVYYHNMMNVSHDYSVPVTVDFIDSGSIEVISDPAGANIWLDGAYTGRTTPFNITGVRAGEHSCSLQMDGYLPENVTVTVHSDGTSRITKILKPSTGDVYFKVNPSDASIYLNGELVGTGSTNLTRIQYGVYSYTVSRDGYRNVTASIEVIPGGHLEVPVELVAIPGLSLTYIGYLINSMLTYIANIFG</sequence>
<protein>
    <recommendedName>
        <fullName evidence="1">PEGA domain-containing protein</fullName>
    </recommendedName>
</protein>
<feature type="domain" description="PEGA" evidence="1">
    <location>
        <begin position="406"/>
        <end position="469"/>
    </location>
</feature>
<name>D1Z1E6_METPS</name>
<keyword evidence="3" id="KW-1185">Reference proteome</keyword>
<reference evidence="3" key="3">
    <citation type="journal article" date="2011" name="PLoS ONE">
        <title>Genome sequence of a mesophilic hydrogenotrophic methanogen Methanocella paludicola, the first cultivated representative of the order Methanocellales.</title>
        <authorList>
            <person name="Sakai S."/>
            <person name="Takaki Y."/>
            <person name="Shimamura S."/>
            <person name="Sekine M."/>
            <person name="Tajima T."/>
            <person name="Kosugi H."/>
            <person name="Ichikawa N."/>
            <person name="Tasumi E."/>
            <person name="Hiraki A.T."/>
            <person name="Shimizu A."/>
            <person name="Kato Y."/>
            <person name="Nishiko R."/>
            <person name="Mori K."/>
            <person name="Fujita N."/>
            <person name="Imachi H."/>
            <person name="Takai K."/>
        </authorList>
    </citation>
    <scope>NUCLEOTIDE SEQUENCE [LARGE SCALE GENOMIC DNA]</scope>
    <source>
        <strain evidence="3">DSM 17711 / JCM 13418 / NBRC 101707 / SANAE</strain>
    </source>
</reference>
<dbReference type="InParanoid" id="D1Z1E6"/>
<feature type="domain" description="PEGA" evidence="1">
    <location>
        <begin position="333"/>
        <end position="401"/>
    </location>
</feature>
<dbReference type="KEGG" id="mpd:MCP_2446"/>
<dbReference type="SUPFAM" id="SSF49464">
    <property type="entry name" value="Carboxypeptidase regulatory domain-like"/>
    <property type="match status" value="1"/>
</dbReference>
<organism evidence="2 3">
    <name type="scientific">Methanocella paludicola (strain DSM 17711 / JCM 13418 / NBRC 101707 / SANAE)</name>
    <dbReference type="NCBI Taxonomy" id="304371"/>
    <lineage>
        <taxon>Archaea</taxon>
        <taxon>Methanobacteriati</taxon>
        <taxon>Methanobacteriota</taxon>
        <taxon>Stenosarchaea group</taxon>
        <taxon>Methanomicrobia</taxon>
        <taxon>Methanocellales</taxon>
        <taxon>Methanocellaceae</taxon>
        <taxon>Methanocella</taxon>
    </lineage>
</organism>
<evidence type="ECO:0000313" key="3">
    <source>
        <dbReference type="Proteomes" id="UP000001882"/>
    </source>
</evidence>
<dbReference type="eggNOG" id="arCOG03264">
    <property type="taxonomic scope" value="Archaea"/>
</dbReference>
<reference evidence="2 3" key="1">
    <citation type="journal article" date="2007" name="Appl. Environ. Microbiol.">
        <title>Isolation of key methanogens for global methane emission from rice paddy fields: a novel isolate affiliated with the clone cluster rice cluster I.</title>
        <authorList>
            <person name="Sakai S."/>
            <person name="Imachi H."/>
            <person name="Sekiguchi Y."/>
            <person name="Ohashi A."/>
            <person name="Harada H."/>
            <person name="Kamagata Y."/>
        </authorList>
    </citation>
    <scope>NUCLEOTIDE SEQUENCE [LARGE SCALE GENOMIC DNA]</scope>
    <source>
        <strain evidence="3">DSM 17711 / JCM 13418 / NBRC 101707 / SANAE</strain>
    </source>
</reference>
<gene>
    <name evidence="2" type="ordered locus">MCP_2446</name>
</gene>
<dbReference type="Pfam" id="PF08308">
    <property type="entry name" value="PEGA"/>
    <property type="match status" value="2"/>
</dbReference>
<dbReference type="OrthoDB" id="95942at2157"/>
<dbReference type="STRING" id="304371.MCP_2446"/>
<reference evidence="2 3" key="2">
    <citation type="journal article" date="2008" name="Int. J. Syst. Evol. Microbiol.">
        <title>Methanocella paludicola gen. nov., sp. nov., a methane-producing archaeon, the first isolate of the lineage 'Rice Cluster I', and proposal of the new archaeal order Methanocellales ord. nov.</title>
        <authorList>
            <person name="Sakai S."/>
            <person name="Imachi H."/>
            <person name="Hanada S."/>
            <person name="Ohashi A."/>
            <person name="Harada H."/>
            <person name="Kamagata Y."/>
        </authorList>
    </citation>
    <scope>NUCLEOTIDE SEQUENCE [LARGE SCALE GENOMIC DNA]</scope>
    <source>
        <strain evidence="3">DSM 17711 / JCM 13418 / NBRC 101707 / SANAE</strain>
    </source>
</reference>
<dbReference type="PANTHER" id="PTHR36194:SF1">
    <property type="entry name" value="S-LAYER-LIKE PROTEIN"/>
    <property type="match status" value="1"/>
</dbReference>
<accession>D1Z1E6</accession>
<dbReference type="AlphaFoldDB" id="D1Z1E6"/>
<dbReference type="PANTHER" id="PTHR36194">
    <property type="entry name" value="S-LAYER-LIKE PROTEIN"/>
    <property type="match status" value="1"/>
</dbReference>
<dbReference type="InterPro" id="IPR008969">
    <property type="entry name" value="CarboxyPept-like_regulatory"/>
</dbReference>
<evidence type="ECO:0000259" key="1">
    <source>
        <dbReference type="Pfam" id="PF08308"/>
    </source>
</evidence>
<proteinExistence type="predicted"/>